<feature type="transmembrane region" description="Helical" evidence="1">
    <location>
        <begin position="41"/>
        <end position="59"/>
    </location>
</feature>
<organism evidence="2">
    <name type="scientific">Candidatus Kentrum sp. UNK</name>
    <dbReference type="NCBI Taxonomy" id="2126344"/>
    <lineage>
        <taxon>Bacteria</taxon>
        <taxon>Pseudomonadati</taxon>
        <taxon>Pseudomonadota</taxon>
        <taxon>Gammaproteobacteria</taxon>
        <taxon>Candidatus Kentrum</taxon>
    </lineage>
</organism>
<evidence type="ECO:0000313" key="2">
    <source>
        <dbReference type="EMBL" id="VFK65819.1"/>
    </source>
</evidence>
<dbReference type="EMBL" id="CAADGD010000072">
    <property type="protein sequence ID" value="VFK71565.1"/>
    <property type="molecule type" value="Genomic_DNA"/>
</dbReference>
<gene>
    <name evidence="2" type="ORF">BECKUNK1418G_GA0071005_10714</name>
    <name evidence="3" type="ORF">BECKUNK1418H_GA0071006_10724</name>
</gene>
<evidence type="ECO:0000256" key="1">
    <source>
        <dbReference type="SAM" id="Phobius"/>
    </source>
</evidence>
<keyword evidence="1" id="KW-0812">Transmembrane</keyword>
<feature type="transmembrane region" description="Helical" evidence="1">
    <location>
        <begin position="7"/>
        <end position="29"/>
    </location>
</feature>
<dbReference type="EMBL" id="CAADFZ010000071">
    <property type="protein sequence ID" value="VFK65819.1"/>
    <property type="molecule type" value="Genomic_DNA"/>
</dbReference>
<feature type="transmembrane region" description="Helical" evidence="1">
    <location>
        <begin position="87"/>
        <end position="110"/>
    </location>
</feature>
<reference evidence="2" key="1">
    <citation type="submission" date="2019-02" db="EMBL/GenBank/DDBJ databases">
        <authorList>
            <person name="Gruber-Vodicka R. H."/>
            <person name="Seah K. B. B."/>
        </authorList>
    </citation>
    <scope>NUCLEOTIDE SEQUENCE</scope>
    <source>
        <strain evidence="3">BECK_BY19</strain>
        <strain evidence="2">BECK_BY8</strain>
    </source>
</reference>
<protein>
    <submittedName>
        <fullName evidence="2">Uncharacterized protein</fullName>
    </submittedName>
</protein>
<dbReference type="AlphaFoldDB" id="A0A451AII1"/>
<keyword evidence="1" id="KW-1133">Transmembrane helix</keyword>
<accession>A0A451AII1</accession>
<evidence type="ECO:0000313" key="3">
    <source>
        <dbReference type="EMBL" id="VFK71565.1"/>
    </source>
</evidence>
<keyword evidence="1" id="KW-0472">Membrane</keyword>
<name>A0A451AII1_9GAMM</name>
<proteinExistence type="predicted"/>
<sequence length="312" mass="35887">MIKKLIYNALSIINTILASIVYFFDYTSILPDVFQHVANDYVSSVVILILVFATIYLQWDRVKLVLIQIRGKVVPYIENIARKFHGVIALANVLALLIILILSVFIFLSVNSHKELTQLMATKYVASFPDDTRYILELLKKVNGMDDTLTIIVDYPAYGSYSNLEKYSKIEELLIRVSTQDKARINVCYYEHGLAIRDLREYRSIQEDSGSKEFKQWRDKFYPGATISTDEQFYNALLKVDTQLLSRMKSVDSNVRERAIILEKPPIFLWLLNDDYAVFSFSSGSNTFETTDSNLISAFKHLASEICLKHLD</sequence>